<dbReference type="SUPFAM" id="SSF55826">
    <property type="entry name" value="YbaK/ProRS associated domain"/>
    <property type="match status" value="1"/>
</dbReference>
<dbReference type="PANTHER" id="PTHR31423">
    <property type="entry name" value="YBAK DOMAIN-CONTAINING PROTEIN"/>
    <property type="match status" value="1"/>
</dbReference>
<dbReference type="AlphaFoldDB" id="A0A9D1IFH7"/>
<proteinExistence type="inferred from homology"/>
<evidence type="ECO:0000313" key="4">
    <source>
        <dbReference type="Proteomes" id="UP000824071"/>
    </source>
</evidence>
<reference evidence="3" key="1">
    <citation type="submission" date="2020-10" db="EMBL/GenBank/DDBJ databases">
        <authorList>
            <person name="Gilroy R."/>
        </authorList>
    </citation>
    <scope>NUCLEOTIDE SEQUENCE</scope>
    <source>
        <strain evidence="3">ChiGjej1B1-19959</strain>
    </source>
</reference>
<dbReference type="FunFam" id="3.90.960.10:FF:000005">
    <property type="entry name" value="Putative prolyl-tRNA synthetase"/>
    <property type="match status" value="1"/>
</dbReference>
<sequence length="162" mass="18558">MNNREAILERLRALGISYELVEHAPAFTMDEYNALGFNPNDEICKNLFLRDYKGKRHMLVVLKGSKHADLRLIQAEVESSKLSFASDERLKKYLDVQKGSVSPFGLLFDTEAAVEVYFDEDLQNAPRLGFHPNDNTATVFLSFADVRRYIESTGHTLRFLRV</sequence>
<accession>A0A9D1IFH7</accession>
<dbReference type="PANTHER" id="PTHR31423:SF3">
    <property type="entry name" value="PROLYL-TRNA SYNTHETASE ASSOCIATED DOMAIN-CONTAINING PROTEIN 1-RELATED"/>
    <property type="match status" value="1"/>
</dbReference>
<dbReference type="Gene3D" id="3.90.960.10">
    <property type="entry name" value="YbaK/aminoacyl-tRNA synthetase-associated domain"/>
    <property type="match status" value="1"/>
</dbReference>
<dbReference type="InterPro" id="IPR007214">
    <property type="entry name" value="YbaK/aa-tRNA-synth-assoc-dom"/>
</dbReference>
<dbReference type="CDD" id="cd04335">
    <property type="entry name" value="PrdX_deacylase"/>
    <property type="match status" value="1"/>
</dbReference>
<dbReference type="Proteomes" id="UP000824071">
    <property type="component" value="Unassembled WGS sequence"/>
</dbReference>
<reference evidence="3" key="2">
    <citation type="journal article" date="2021" name="PeerJ">
        <title>Extensive microbial diversity within the chicken gut microbiome revealed by metagenomics and culture.</title>
        <authorList>
            <person name="Gilroy R."/>
            <person name="Ravi A."/>
            <person name="Getino M."/>
            <person name="Pursley I."/>
            <person name="Horton D.L."/>
            <person name="Alikhan N.F."/>
            <person name="Baker D."/>
            <person name="Gharbi K."/>
            <person name="Hall N."/>
            <person name="Watson M."/>
            <person name="Adriaenssens E.M."/>
            <person name="Foster-Nyarko E."/>
            <person name="Jarju S."/>
            <person name="Secka A."/>
            <person name="Antonio M."/>
            <person name="Oren A."/>
            <person name="Chaudhuri R.R."/>
            <person name="La Ragione R."/>
            <person name="Hildebrand F."/>
            <person name="Pallen M.J."/>
        </authorList>
    </citation>
    <scope>NUCLEOTIDE SEQUENCE</scope>
    <source>
        <strain evidence="3">ChiGjej1B1-19959</strain>
    </source>
</reference>
<evidence type="ECO:0000313" key="3">
    <source>
        <dbReference type="EMBL" id="HIU35940.1"/>
    </source>
</evidence>
<dbReference type="InterPro" id="IPR040285">
    <property type="entry name" value="ProX/PRXD1"/>
</dbReference>
<dbReference type="Pfam" id="PF04073">
    <property type="entry name" value="tRNA_edit"/>
    <property type="match status" value="1"/>
</dbReference>
<evidence type="ECO:0000259" key="2">
    <source>
        <dbReference type="Pfam" id="PF04073"/>
    </source>
</evidence>
<gene>
    <name evidence="3" type="ORF">IAC53_04940</name>
</gene>
<dbReference type="EMBL" id="DVMW01000030">
    <property type="protein sequence ID" value="HIU35940.1"/>
    <property type="molecule type" value="Genomic_DNA"/>
</dbReference>
<organism evidence="3 4">
    <name type="scientific">Candidatus Fimenecus excrementigallinarum</name>
    <dbReference type="NCBI Taxonomy" id="2840816"/>
    <lineage>
        <taxon>Bacteria</taxon>
        <taxon>Bacillati</taxon>
        <taxon>Bacillota</taxon>
        <taxon>Clostridia</taxon>
        <taxon>Candidatus Fimenecus</taxon>
    </lineage>
</organism>
<dbReference type="InterPro" id="IPR036754">
    <property type="entry name" value="YbaK/aa-tRNA-synt-asso_dom_sf"/>
</dbReference>
<feature type="domain" description="YbaK/aminoacyl-tRNA synthetase-associated" evidence="2">
    <location>
        <begin position="23"/>
        <end position="148"/>
    </location>
</feature>
<name>A0A9D1IFH7_9FIRM</name>
<comment type="caution">
    <text evidence="3">The sequence shown here is derived from an EMBL/GenBank/DDBJ whole genome shotgun (WGS) entry which is preliminary data.</text>
</comment>
<protein>
    <submittedName>
        <fullName evidence="3">Prolyl-tRNA synthetase associated domain-containing protein</fullName>
    </submittedName>
</protein>
<dbReference type="GO" id="GO:0002161">
    <property type="term" value="F:aminoacyl-tRNA deacylase activity"/>
    <property type="evidence" value="ECO:0007669"/>
    <property type="project" value="InterPro"/>
</dbReference>
<evidence type="ECO:0000256" key="1">
    <source>
        <dbReference type="ARBA" id="ARBA00010201"/>
    </source>
</evidence>
<comment type="similarity">
    <text evidence="1">Belongs to the PRORSD1 family.</text>
</comment>